<proteinExistence type="inferred from homology"/>
<dbReference type="Gene3D" id="3.20.20.80">
    <property type="entry name" value="Glycosidases"/>
    <property type="match status" value="1"/>
</dbReference>
<comment type="catalytic activity">
    <reaction evidence="1 8">
        <text>Hydrolysis of (1-&gt;4)-alpha-D-glucosidic linkages in polysaccharides so as to remove successive maltose units from the non-reducing ends of the chains.</text>
        <dbReference type="EC" id="3.2.1.2"/>
    </reaction>
</comment>
<reference evidence="9" key="1">
    <citation type="submission" date="2024-02" db="EMBL/GenBank/DDBJ databases">
        <authorList>
            <consortium name="ELIXIR-Norway"/>
            <consortium name="Elixir Norway"/>
        </authorList>
    </citation>
    <scope>NUCLEOTIDE SEQUENCE</scope>
</reference>
<evidence type="ECO:0000256" key="7">
    <source>
        <dbReference type="ARBA" id="ARBA00023326"/>
    </source>
</evidence>
<dbReference type="SUPFAM" id="SSF51445">
    <property type="entry name" value="(Trans)glycosidases"/>
    <property type="match status" value="1"/>
</dbReference>
<accession>A0ABP0UDH2</accession>
<comment type="similarity">
    <text evidence="2 8">Belongs to the glycosyl hydrolase 14 family.</text>
</comment>
<evidence type="ECO:0000313" key="9">
    <source>
        <dbReference type="EMBL" id="CAK9219461.1"/>
    </source>
</evidence>
<evidence type="ECO:0000256" key="3">
    <source>
        <dbReference type="ARBA" id="ARBA00012594"/>
    </source>
</evidence>
<dbReference type="InterPro" id="IPR017853">
    <property type="entry name" value="GH"/>
</dbReference>
<evidence type="ECO:0000256" key="8">
    <source>
        <dbReference type="RuleBase" id="RU000509"/>
    </source>
</evidence>
<dbReference type="Proteomes" id="UP001497512">
    <property type="component" value="Chromosome 3"/>
</dbReference>
<keyword evidence="5 8" id="KW-0119">Carbohydrate metabolism</keyword>
<keyword evidence="7 8" id="KW-0624">Polysaccharide degradation</keyword>
<sequence>MEFTPLTHCCASGIDFHKTKPVGAWKRQARSTRIPSSFTVAVKQLTEGYYSWQGKKKNFSLCFKRGGLLLVSCSCCCRSQHKWQGNNSSKWSRGQMASEEGLGFSRKKQLRLLDTGRGNIECSFQSSCSSSDQSCNRNFVKNGLHKALQSIQAFQASKKLKGLGEFSCVSFVEFSIDFEDDMVVGLLPLGRQAQLCRANNYRAMSSDYYMDNTLQKYRVPVFVMLPLDLIVFGECKQMKLRRVRSLAVALHALKVAGVDGVMVDVWWGAVERHSPHMYDWSAYQNLFHMVTEAGLKAQVIMSFHACVESPLDDKKYVGLPLWISEIGQSNSDIFYRDRRGYYSKEYLSLGIDEIPVLSGRTAVECYEDFMLSFVNTFGPMLGSSIVKITVGLGPAGELRYPSYPQVDGRWQFPGIGEFQCYDKYMLEDLQQAAVDAGEPMWGYSGPHDAGNYNSKPWEAPFFQLRVGEFASDYANFFLEWYSNKLIQHADTILNKAAKLLKESLEGEDASRAVHLGAKLSGVHWWYRSHSHAAELTAGYYNTSYRDGYEAIAAVLAQHGAALSFPCVEMVDSEHPDYFFCSPEGLLAQVQQVAQHMNVPLWGQNAIMRFDEAAFDRVIYKTKNQTYPMHTFTFLRLGEPLLSSRNWANFVRFVNRMCSKSNGGPPGRSGSIYGRFCKIF</sequence>
<organism evidence="9 10">
    <name type="scientific">Sphagnum troendelagicum</name>
    <dbReference type="NCBI Taxonomy" id="128251"/>
    <lineage>
        <taxon>Eukaryota</taxon>
        <taxon>Viridiplantae</taxon>
        <taxon>Streptophyta</taxon>
        <taxon>Embryophyta</taxon>
        <taxon>Bryophyta</taxon>
        <taxon>Sphagnophytina</taxon>
        <taxon>Sphagnopsida</taxon>
        <taxon>Sphagnales</taxon>
        <taxon>Sphagnaceae</taxon>
        <taxon>Sphagnum</taxon>
    </lineage>
</organism>
<evidence type="ECO:0000256" key="4">
    <source>
        <dbReference type="ARBA" id="ARBA00022801"/>
    </source>
</evidence>
<gene>
    <name evidence="9" type="ORF">CSSPTR1EN2_LOCUS14530</name>
</gene>
<evidence type="ECO:0000256" key="1">
    <source>
        <dbReference type="ARBA" id="ARBA00000546"/>
    </source>
</evidence>
<dbReference type="EC" id="3.2.1.2" evidence="3 8"/>
<dbReference type="InterPro" id="IPR001554">
    <property type="entry name" value="Glyco_hydro_14"/>
</dbReference>
<keyword evidence="10" id="KW-1185">Reference proteome</keyword>
<protein>
    <recommendedName>
        <fullName evidence="3 8">Beta-amylase</fullName>
        <ecNumber evidence="3 8">3.2.1.2</ecNumber>
    </recommendedName>
</protein>
<keyword evidence="4 8" id="KW-0378">Hydrolase</keyword>
<dbReference type="InterPro" id="IPR018238">
    <property type="entry name" value="Glyco_hydro_14_CS"/>
</dbReference>
<dbReference type="PROSITE" id="PS00679">
    <property type="entry name" value="BETA_AMYLASE_2"/>
    <property type="match status" value="1"/>
</dbReference>
<evidence type="ECO:0000313" key="10">
    <source>
        <dbReference type="Proteomes" id="UP001497512"/>
    </source>
</evidence>
<dbReference type="PRINTS" id="PR00750">
    <property type="entry name" value="BETAAMYLASE"/>
</dbReference>
<dbReference type="PANTHER" id="PTHR31352:SF40">
    <property type="entry name" value="BETA-AMYLASE 6"/>
    <property type="match status" value="1"/>
</dbReference>
<dbReference type="Pfam" id="PF01373">
    <property type="entry name" value="Glyco_hydro_14"/>
    <property type="match status" value="1"/>
</dbReference>
<name>A0ABP0UDH2_9BRYO</name>
<dbReference type="PANTHER" id="PTHR31352">
    <property type="entry name" value="BETA-AMYLASE 1, CHLOROPLASTIC"/>
    <property type="match status" value="1"/>
</dbReference>
<evidence type="ECO:0000256" key="6">
    <source>
        <dbReference type="ARBA" id="ARBA00023295"/>
    </source>
</evidence>
<evidence type="ECO:0000256" key="5">
    <source>
        <dbReference type="ARBA" id="ARBA00023277"/>
    </source>
</evidence>
<dbReference type="EMBL" id="OZ019895">
    <property type="protein sequence ID" value="CAK9219461.1"/>
    <property type="molecule type" value="Genomic_DNA"/>
</dbReference>
<evidence type="ECO:0000256" key="2">
    <source>
        <dbReference type="ARBA" id="ARBA00005652"/>
    </source>
</evidence>
<keyword evidence="6 8" id="KW-0326">Glycosidase</keyword>